<evidence type="ECO:0000313" key="2">
    <source>
        <dbReference type="EMBL" id="VEL15704.1"/>
    </source>
</evidence>
<evidence type="ECO:0000313" key="3">
    <source>
        <dbReference type="Proteomes" id="UP000784294"/>
    </source>
</evidence>
<reference evidence="2" key="1">
    <citation type="submission" date="2018-11" db="EMBL/GenBank/DDBJ databases">
        <authorList>
            <consortium name="Pathogen Informatics"/>
        </authorList>
    </citation>
    <scope>NUCLEOTIDE SEQUENCE</scope>
</reference>
<dbReference type="Proteomes" id="UP000784294">
    <property type="component" value="Unassembled WGS sequence"/>
</dbReference>
<gene>
    <name evidence="2" type="ORF">PXEA_LOCUS9144</name>
</gene>
<feature type="chain" id="PRO_5018559062" evidence="1">
    <location>
        <begin position="29"/>
        <end position="148"/>
    </location>
</feature>
<keyword evidence="3" id="KW-1185">Reference proteome</keyword>
<sequence>MCSGNLFFFTHLRLSLAPICVTFQKVNSMTSAYAGRPTGSGPLGGTTSTRNYPRSIGVGGGSRMAGTAVTTAGLESRSVGIGPVRGSGRSSGAASFSLGSGSAGVINSGPEVLDSSLRLLPAIMSFCDAEIVISKFKKEFLLEVPKTK</sequence>
<dbReference type="AlphaFoldDB" id="A0A3S5BS34"/>
<name>A0A3S5BS34_9PLAT</name>
<comment type="caution">
    <text evidence="2">The sequence shown here is derived from an EMBL/GenBank/DDBJ whole genome shotgun (WGS) entry which is preliminary data.</text>
</comment>
<proteinExistence type="predicted"/>
<feature type="signal peptide" evidence="1">
    <location>
        <begin position="1"/>
        <end position="28"/>
    </location>
</feature>
<keyword evidence="1" id="KW-0732">Signal</keyword>
<protein>
    <submittedName>
        <fullName evidence="2">Uncharacterized protein</fullName>
    </submittedName>
</protein>
<organism evidence="2 3">
    <name type="scientific">Protopolystoma xenopodis</name>
    <dbReference type="NCBI Taxonomy" id="117903"/>
    <lineage>
        <taxon>Eukaryota</taxon>
        <taxon>Metazoa</taxon>
        <taxon>Spiralia</taxon>
        <taxon>Lophotrochozoa</taxon>
        <taxon>Platyhelminthes</taxon>
        <taxon>Monogenea</taxon>
        <taxon>Polyopisthocotylea</taxon>
        <taxon>Polystomatidea</taxon>
        <taxon>Polystomatidae</taxon>
        <taxon>Protopolystoma</taxon>
    </lineage>
</organism>
<dbReference type="EMBL" id="CAAALY010025549">
    <property type="protein sequence ID" value="VEL15704.1"/>
    <property type="molecule type" value="Genomic_DNA"/>
</dbReference>
<accession>A0A3S5BS34</accession>
<evidence type="ECO:0000256" key="1">
    <source>
        <dbReference type="SAM" id="SignalP"/>
    </source>
</evidence>